<dbReference type="GO" id="GO:0003676">
    <property type="term" value="F:nucleic acid binding"/>
    <property type="evidence" value="ECO:0007669"/>
    <property type="project" value="InterPro"/>
</dbReference>
<dbReference type="Proteomes" id="UP000199046">
    <property type="component" value="Unassembled WGS sequence"/>
</dbReference>
<keyword evidence="7" id="KW-0479">Metal-binding</keyword>
<dbReference type="InterPro" id="IPR040603">
    <property type="entry name" value="FAN1_SAP_bact"/>
</dbReference>
<comment type="cofactor">
    <cofactor evidence="2">
        <name>Mn(2+)</name>
        <dbReference type="ChEBI" id="CHEBI:29035"/>
    </cofactor>
</comment>
<accession>A0A1I1M3D2</accession>
<dbReference type="RefSeq" id="WP_245743076.1">
    <property type="nucleotide sequence ID" value="NZ_FOLY01000006.1"/>
</dbReference>
<evidence type="ECO:0000256" key="3">
    <source>
        <dbReference type="ARBA" id="ARBA00001946"/>
    </source>
</evidence>
<dbReference type="PANTHER" id="PTHR15749">
    <property type="entry name" value="FANCONI-ASSOCIATED NUCLEASE 1"/>
    <property type="match status" value="1"/>
</dbReference>
<dbReference type="Pfam" id="PF21315">
    <property type="entry name" value="FAN1_HTH"/>
    <property type="match status" value="1"/>
</dbReference>
<dbReference type="EMBL" id="FOLY01000006">
    <property type="protein sequence ID" value="SFC79919.1"/>
    <property type="molecule type" value="Genomic_DNA"/>
</dbReference>
<evidence type="ECO:0000256" key="7">
    <source>
        <dbReference type="ARBA" id="ARBA00022723"/>
    </source>
</evidence>
<comment type="cofactor">
    <cofactor evidence="3">
        <name>Mg(2+)</name>
        <dbReference type="ChEBI" id="CHEBI:18420"/>
    </cofactor>
</comment>
<dbReference type="Pfam" id="PF18081">
    <property type="entry name" value="FANC_SAP"/>
    <property type="match status" value="1"/>
</dbReference>
<dbReference type="InterPro" id="IPR049125">
    <property type="entry name" value="FAN1-like_WH"/>
</dbReference>
<evidence type="ECO:0000256" key="5">
    <source>
        <dbReference type="ARBA" id="ARBA00012029"/>
    </source>
</evidence>
<comment type="similarity">
    <text evidence="4">Belongs to the FAN1 family.</text>
</comment>
<dbReference type="AlphaFoldDB" id="A0A1I1M3D2"/>
<evidence type="ECO:0000259" key="11">
    <source>
        <dbReference type="SMART" id="SM00990"/>
    </source>
</evidence>
<keyword evidence="13" id="KW-1185">Reference proteome</keyword>
<proteinExistence type="inferred from homology"/>
<sequence length="573" mass="66078">MNSISACTMVDDLPRLGVADSLNDPRYYLVNFENVVTWVGERYDDLLDDDERDFITRFQSLPVPSKALLVRMVMRKGEHFRVDRLAYDEIGEPRAALSPLIELGLVDDAPRLTLDQLFDLFTRDELVSMLGNHLVRPRDRKALLKEALRPVFETPLTFDEWQTAAGRLMVSEVVRLTIMAVCERLRLMFFGNLRQQFSEFVLADQGIYHFEVVPFTKDSRAFQSRVDIERYWQIHECRERFEAGHDLDEVLAALPPRIDNSLWLEARRGRVLHAIARDCERQGELSRAAELYAGSRHAEARIRHIRVLERLGEHGRALALCLEARETPTSEAERQQAGRIQPRLHRALGMAKPSDALEAPVNRYDLVLPRSPSVERAVREFLETPEAPVFYVENTLINALFGLLCWEAIFAPLPGAFFHPFQSGPADLMRPEFYSQRASYFERCLARLEEGSWRDVILQHYRDKQGIQSPFVHWGALSEALLTLALECLPPAHLRGWFERLLTDIRANRAGMPDLIRFYPNAPEGSTRYEMIEVKGPGDRLQDNQRRWIAFCARHDMPVTVCHVRWHDPESGP</sequence>
<dbReference type="Gene3D" id="3.40.1350.10">
    <property type="match status" value="1"/>
</dbReference>
<protein>
    <recommendedName>
        <fullName evidence="5">phosphodiesterase I</fullName>
        <ecNumber evidence="5">3.1.4.1</ecNumber>
    </recommendedName>
</protein>
<dbReference type="GO" id="GO:0004528">
    <property type="term" value="F:phosphodiesterase I activity"/>
    <property type="evidence" value="ECO:0007669"/>
    <property type="project" value="UniProtKB-EC"/>
</dbReference>
<dbReference type="GO" id="GO:0046872">
    <property type="term" value="F:metal ion binding"/>
    <property type="evidence" value="ECO:0007669"/>
    <property type="project" value="UniProtKB-KW"/>
</dbReference>
<dbReference type="EC" id="3.1.4.1" evidence="5"/>
<keyword evidence="10" id="KW-0464">Manganese</keyword>
<evidence type="ECO:0000256" key="9">
    <source>
        <dbReference type="ARBA" id="ARBA00022842"/>
    </source>
</evidence>
<dbReference type="STRING" id="402385.SAMN05421848_2770"/>
<dbReference type="InterPro" id="IPR011856">
    <property type="entry name" value="tRNA_endonuc-like_dom_sf"/>
</dbReference>
<dbReference type="Pfam" id="PF08774">
    <property type="entry name" value="VRR_NUC"/>
    <property type="match status" value="1"/>
</dbReference>
<organism evidence="12 13">
    <name type="scientific">Kushneria avicenniae</name>
    <dbReference type="NCBI Taxonomy" id="402385"/>
    <lineage>
        <taxon>Bacteria</taxon>
        <taxon>Pseudomonadati</taxon>
        <taxon>Pseudomonadota</taxon>
        <taxon>Gammaproteobacteria</taxon>
        <taxon>Oceanospirillales</taxon>
        <taxon>Halomonadaceae</taxon>
        <taxon>Kushneria</taxon>
    </lineage>
</organism>
<evidence type="ECO:0000256" key="8">
    <source>
        <dbReference type="ARBA" id="ARBA00022801"/>
    </source>
</evidence>
<dbReference type="GO" id="GO:0036297">
    <property type="term" value="P:interstrand cross-link repair"/>
    <property type="evidence" value="ECO:0007669"/>
    <property type="project" value="InterPro"/>
</dbReference>
<evidence type="ECO:0000256" key="6">
    <source>
        <dbReference type="ARBA" id="ARBA00022722"/>
    </source>
</evidence>
<dbReference type="InterPro" id="IPR033315">
    <property type="entry name" value="Fan1-like"/>
</dbReference>
<name>A0A1I1M3D2_9GAMM</name>
<evidence type="ECO:0000313" key="12">
    <source>
        <dbReference type="EMBL" id="SFC79919.1"/>
    </source>
</evidence>
<evidence type="ECO:0000256" key="10">
    <source>
        <dbReference type="ARBA" id="ARBA00023211"/>
    </source>
</evidence>
<comment type="catalytic activity">
    <reaction evidence="1">
        <text>Hydrolytically removes 5'-nucleotides successively from the 3'-hydroxy termini of 3'-hydroxy-terminated oligonucleotides.</text>
        <dbReference type="EC" id="3.1.4.1"/>
    </reaction>
</comment>
<keyword evidence="9" id="KW-0460">Magnesium</keyword>
<dbReference type="PANTHER" id="PTHR15749:SF4">
    <property type="entry name" value="FANCONI-ASSOCIATED NUCLEASE 1"/>
    <property type="match status" value="1"/>
</dbReference>
<keyword evidence="8" id="KW-0378">Hydrolase</keyword>
<dbReference type="InterPro" id="IPR014883">
    <property type="entry name" value="VRR_NUC"/>
</dbReference>
<dbReference type="SMART" id="SM00990">
    <property type="entry name" value="VRR_NUC"/>
    <property type="match status" value="1"/>
</dbReference>
<reference evidence="13" key="1">
    <citation type="submission" date="2016-10" db="EMBL/GenBank/DDBJ databases">
        <authorList>
            <person name="Varghese N."/>
            <person name="Submissions S."/>
        </authorList>
    </citation>
    <scope>NUCLEOTIDE SEQUENCE [LARGE SCALE GENOMIC DNA]</scope>
    <source>
        <strain evidence="13">DSM 23439</strain>
    </source>
</reference>
<evidence type="ECO:0000256" key="2">
    <source>
        <dbReference type="ARBA" id="ARBA00001936"/>
    </source>
</evidence>
<evidence type="ECO:0000256" key="1">
    <source>
        <dbReference type="ARBA" id="ARBA00000983"/>
    </source>
</evidence>
<keyword evidence="6" id="KW-0540">Nuclease</keyword>
<gene>
    <name evidence="12" type="ORF">SAMN05421848_2770</name>
</gene>
<feature type="domain" description="VRR-NUC" evidence="11">
    <location>
        <begin position="448"/>
        <end position="566"/>
    </location>
</feature>
<evidence type="ECO:0000256" key="4">
    <source>
        <dbReference type="ARBA" id="ARBA00005533"/>
    </source>
</evidence>
<evidence type="ECO:0000313" key="13">
    <source>
        <dbReference type="Proteomes" id="UP000199046"/>
    </source>
</evidence>